<name>A0A167IAU1_CALVF</name>
<feature type="region of interest" description="Disordered" evidence="1">
    <location>
        <begin position="417"/>
        <end position="471"/>
    </location>
</feature>
<organism evidence="2 3">
    <name type="scientific">Calocera viscosa (strain TUFC12733)</name>
    <dbReference type="NCBI Taxonomy" id="1330018"/>
    <lineage>
        <taxon>Eukaryota</taxon>
        <taxon>Fungi</taxon>
        <taxon>Dikarya</taxon>
        <taxon>Basidiomycota</taxon>
        <taxon>Agaricomycotina</taxon>
        <taxon>Dacrymycetes</taxon>
        <taxon>Dacrymycetales</taxon>
        <taxon>Dacrymycetaceae</taxon>
        <taxon>Calocera</taxon>
    </lineage>
</organism>
<dbReference type="OrthoDB" id="10526048at2759"/>
<gene>
    <name evidence="2" type="ORF">CALVIDRAFT_306600</name>
</gene>
<feature type="compositionally biased region" description="Polar residues" evidence="1">
    <location>
        <begin position="420"/>
        <end position="430"/>
    </location>
</feature>
<evidence type="ECO:0000313" key="3">
    <source>
        <dbReference type="Proteomes" id="UP000076738"/>
    </source>
</evidence>
<dbReference type="Proteomes" id="UP000076738">
    <property type="component" value="Unassembled WGS sequence"/>
</dbReference>
<proteinExistence type="predicted"/>
<accession>A0A167IAU1</accession>
<dbReference type="EMBL" id="KV417310">
    <property type="protein sequence ID" value="KZO92461.1"/>
    <property type="molecule type" value="Genomic_DNA"/>
</dbReference>
<sequence>MLQVASARLNSNPFDSLFSVLHQLPWIDLISAHLAPTHEGVQLEILESLAAGRTLFRSKKGEDPGLHRLPRGLSQQEAELALPLVSRILSTSHDLSQAVLCIKHFAFDVFKIVFQAAFTTSQLTDIVFNAASRIWACCYTVSQAPSQWQTEGAKLITEKIMLEQQISYIMSLTTESTEAARLSPLLRMLALRINGNPKDKTINEVIPLLLCCACKYISCLWVASEEDIVDLVRNEEVLDAAFRYLSMRNSPSATAEVRSHAVRVLATAYRLTGGRPSTIQTLMSNVEIRTMEVIYDELAKVPGYSLAHFWELLYYRVQLDKMSNSSAVVITRLIPLAVAQICASDDKAASMALLVVRYLYRNFGNSAALFAEHLPSDMAISLPSWIKSHGSEIARFPPNMDLLEDFRTFRRSLGAHNFHGQESTSPTTQAALRKVDKRTSLDSEYNGTSSPTSGPSVAERPSRWPFRTSKS</sequence>
<dbReference type="AlphaFoldDB" id="A0A167IAU1"/>
<evidence type="ECO:0000313" key="2">
    <source>
        <dbReference type="EMBL" id="KZO92461.1"/>
    </source>
</evidence>
<evidence type="ECO:0000256" key="1">
    <source>
        <dbReference type="SAM" id="MobiDB-lite"/>
    </source>
</evidence>
<feature type="compositionally biased region" description="Polar residues" evidence="1">
    <location>
        <begin position="442"/>
        <end position="455"/>
    </location>
</feature>
<keyword evidence="3" id="KW-1185">Reference proteome</keyword>
<reference evidence="2 3" key="1">
    <citation type="journal article" date="2016" name="Mol. Biol. Evol.">
        <title>Comparative Genomics of Early-Diverging Mushroom-Forming Fungi Provides Insights into the Origins of Lignocellulose Decay Capabilities.</title>
        <authorList>
            <person name="Nagy L.G."/>
            <person name="Riley R."/>
            <person name="Tritt A."/>
            <person name="Adam C."/>
            <person name="Daum C."/>
            <person name="Floudas D."/>
            <person name="Sun H."/>
            <person name="Yadav J.S."/>
            <person name="Pangilinan J."/>
            <person name="Larsson K.H."/>
            <person name="Matsuura K."/>
            <person name="Barry K."/>
            <person name="Labutti K."/>
            <person name="Kuo R."/>
            <person name="Ohm R.A."/>
            <person name="Bhattacharya S.S."/>
            <person name="Shirouzu T."/>
            <person name="Yoshinaga Y."/>
            <person name="Martin F.M."/>
            <person name="Grigoriev I.V."/>
            <person name="Hibbett D.S."/>
        </authorList>
    </citation>
    <scope>NUCLEOTIDE SEQUENCE [LARGE SCALE GENOMIC DNA]</scope>
    <source>
        <strain evidence="2 3">TUFC12733</strain>
    </source>
</reference>
<protein>
    <submittedName>
        <fullName evidence="2">Uncharacterized protein</fullName>
    </submittedName>
</protein>